<evidence type="ECO:0000313" key="7">
    <source>
        <dbReference type="EMBL" id="MBS9476640.1"/>
    </source>
</evidence>
<evidence type="ECO:0000256" key="3">
    <source>
        <dbReference type="ARBA" id="ARBA00047645"/>
    </source>
</evidence>
<evidence type="ECO:0000256" key="4">
    <source>
        <dbReference type="PROSITE-ProRule" id="PRU00520"/>
    </source>
</evidence>
<dbReference type="Pfam" id="PF00708">
    <property type="entry name" value="Acylphosphatase"/>
    <property type="match status" value="1"/>
</dbReference>
<evidence type="ECO:0000256" key="2">
    <source>
        <dbReference type="ARBA" id="ARBA00012150"/>
    </source>
</evidence>
<sequence length="95" mass="10614">MVETTAVRLFIIGRVQGVGYRAWFAAEARRRGLRGWVRNRRDGRVEALLAEGPDMDAMIEVARHGPPAAHVTQTEISREMVPADMPSGFEVRPTL</sequence>
<dbReference type="RefSeq" id="WP_213754460.1">
    <property type="nucleotide sequence ID" value="NZ_JAHCQH010000014.1"/>
</dbReference>
<proteinExistence type="inferred from homology"/>
<evidence type="ECO:0000256" key="1">
    <source>
        <dbReference type="ARBA" id="ARBA00005614"/>
    </source>
</evidence>
<keyword evidence="8" id="KW-1185">Reference proteome</keyword>
<dbReference type="PANTHER" id="PTHR47268">
    <property type="entry name" value="ACYLPHOSPHATASE"/>
    <property type="match status" value="1"/>
</dbReference>
<keyword evidence="4" id="KW-0378">Hydrolase</keyword>
<dbReference type="Proteomes" id="UP001166585">
    <property type="component" value="Unassembled WGS sequence"/>
</dbReference>
<dbReference type="PRINTS" id="PR00112">
    <property type="entry name" value="ACYLPHPHTASE"/>
</dbReference>
<comment type="caution">
    <text evidence="7">The sequence shown here is derived from an EMBL/GenBank/DDBJ whole genome shotgun (WGS) entry which is preliminary data.</text>
</comment>
<evidence type="ECO:0000259" key="6">
    <source>
        <dbReference type="PROSITE" id="PS51160"/>
    </source>
</evidence>
<feature type="domain" description="Acylphosphatase-like" evidence="6">
    <location>
        <begin position="6"/>
        <end position="93"/>
    </location>
</feature>
<dbReference type="InterPro" id="IPR036046">
    <property type="entry name" value="Acylphosphatase-like_dom_sf"/>
</dbReference>
<reference evidence="7" key="1">
    <citation type="submission" date="2021-05" db="EMBL/GenBank/DDBJ databases">
        <authorList>
            <person name="Sun Q."/>
            <person name="Inoue M."/>
        </authorList>
    </citation>
    <scope>NUCLEOTIDE SEQUENCE</scope>
    <source>
        <strain evidence="7">VKM B-3255</strain>
    </source>
</reference>
<feature type="active site" evidence="4">
    <location>
        <position position="39"/>
    </location>
</feature>
<evidence type="ECO:0000256" key="5">
    <source>
        <dbReference type="RuleBase" id="RU004168"/>
    </source>
</evidence>
<organism evidence="7 8">
    <name type="scientific">Ancylobacter radicis</name>
    <dbReference type="NCBI Taxonomy" id="2836179"/>
    <lineage>
        <taxon>Bacteria</taxon>
        <taxon>Pseudomonadati</taxon>
        <taxon>Pseudomonadota</taxon>
        <taxon>Alphaproteobacteria</taxon>
        <taxon>Hyphomicrobiales</taxon>
        <taxon>Xanthobacteraceae</taxon>
        <taxon>Ancylobacter</taxon>
    </lineage>
</organism>
<name>A0ABS5R4P0_9HYPH</name>
<comment type="similarity">
    <text evidence="1 5">Belongs to the acylphosphatase family.</text>
</comment>
<dbReference type="InterPro" id="IPR001792">
    <property type="entry name" value="Acylphosphatase-like_dom"/>
</dbReference>
<dbReference type="PROSITE" id="PS51160">
    <property type="entry name" value="ACYLPHOSPHATASE_3"/>
    <property type="match status" value="1"/>
</dbReference>
<dbReference type="PANTHER" id="PTHR47268:SF4">
    <property type="entry name" value="ACYLPHOSPHATASE"/>
    <property type="match status" value="1"/>
</dbReference>
<accession>A0ABS5R4P0</accession>
<comment type="catalytic activity">
    <reaction evidence="3 4">
        <text>an acyl phosphate + H2O = a carboxylate + phosphate + H(+)</text>
        <dbReference type="Rhea" id="RHEA:14965"/>
        <dbReference type="ChEBI" id="CHEBI:15377"/>
        <dbReference type="ChEBI" id="CHEBI:15378"/>
        <dbReference type="ChEBI" id="CHEBI:29067"/>
        <dbReference type="ChEBI" id="CHEBI:43474"/>
        <dbReference type="ChEBI" id="CHEBI:59918"/>
        <dbReference type="EC" id="3.6.1.7"/>
    </reaction>
</comment>
<dbReference type="Gene3D" id="3.30.70.100">
    <property type="match status" value="1"/>
</dbReference>
<evidence type="ECO:0000313" key="8">
    <source>
        <dbReference type="Proteomes" id="UP001166585"/>
    </source>
</evidence>
<gene>
    <name evidence="7" type="ORF">KIP89_05935</name>
</gene>
<dbReference type="EMBL" id="JAHCQH010000014">
    <property type="protein sequence ID" value="MBS9476640.1"/>
    <property type="molecule type" value="Genomic_DNA"/>
</dbReference>
<protein>
    <recommendedName>
        <fullName evidence="2 4">acylphosphatase</fullName>
        <ecNumber evidence="2 4">3.6.1.7</ecNumber>
    </recommendedName>
</protein>
<dbReference type="InterPro" id="IPR020456">
    <property type="entry name" value="Acylphosphatase"/>
</dbReference>
<feature type="active site" evidence="4">
    <location>
        <position position="21"/>
    </location>
</feature>
<dbReference type="EC" id="3.6.1.7" evidence="2 4"/>
<dbReference type="SUPFAM" id="SSF54975">
    <property type="entry name" value="Acylphosphatase/BLUF domain-like"/>
    <property type="match status" value="1"/>
</dbReference>